<dbReference type="PROSITE" id="PS50262">
    <property type="entry name" value="G_PROTEIN_RECEP_F1_2"/>
    <property type="match status" value="1"/>
</dbReference>
<keyword evidence="3 9" id="KW-0812">Transmembrane</keyword>
<comment type="caution">
    <text evidence="12">The sequence shown here is derived from an EMBL/GenBank/DDBJ whole genome shotgun (WGS) entry which is preliminary data.</text>
</comment>
<feature type="transmembrane region" description="Helical" evidence="9">
    <location>
        <begin position="217"/>
        <end position="237"/>
    </location>
</feature>
<evidence type="ECO:0000313" key="12">
    <source>
        <dbReference type="EMBL" id="GLD64777.1"/>
    </source>
</evidence>
<feature type="transmembrane region" description="Helical" evidence="9">
    <location>
        <begin position="103"/>
        <end position="126"/>
    </location>
</feature>
<evidence type="ECO:0000256" key="2">
    <source>
        <dbReference type="ARBA" id="ARBA00022475"/>
    </source>
</evidence>
<dbReference type="Pfam" id="PF00001">
    <property type="entry name" value="7tm_1"/>
    <property type="match status" value="1"/>
</dbReference>
<sequence>MAWVQQCDDNTRSQVQDHCMFASLPVCLLVSLPATLTTHPPPKPAQLHRSPASLKPVLHQPAFLLVPLPAGDCGICLPLVMNVTPNSCTAEMPYGYQPRLKGLYIAMELIIAMLAITGNFLVCLAVTRNKKLRTVTNYFLLSLAVADILVGLVAIPCAVLTDLGQPRHNLPLCLVLLSILMVLTQSSILSLLAVAAERYMAILLPFQYQRMMSPRNAQLALLVTWGLGAISGSVPLMDWQRQPADSDYCIFTCVVDMSYMVYFNFFCCLLVPLVAMFIIYGRIFLTVRRQVRRIAVARGTTKNMRAPGCGSSGTGTEDTGSSAVGGSIEEETDLGTGKGTSRQPKEKVGTGSLIETETTTVFTKHEFKIASAISTSISSASTEHHLGETNVAKSSIHTCQEVRKATSLFLVLFLFMVCWLPIHLINCVLLLCPQCDIPMSLTLGAILLSHANSALNPILYAYRMRSFRHTLIGMWRGMWSIRPK</sequence>
<keyword evidence="8 9" id="KW-0807">Transducer</keyword>
<evidence type="ECO:0000256" key="4">
    <source>
        <dbReference type="ARBA" id="ARBA00022989"/>
    </source>
</evidence>
<dbReference type="GO" id="GO:0071875">
    <property type="term" value="P:adrenergic receptor signaling pathway"/>
    <property type="evidence" value="ECO:0007669"/>
    <property type="project" value="UniProtKB-ARBA"/>
</dbReference>
<keyword evidence="9" id="KW-1015">Disulfide bond</keyword>
<gene>
    <name evidence="12" type="ORF">AKAME5_001629600</name>
</gene>
<feature type="region of interest" description="Disordered" evidence="10">
    <location>
        <begin position="305"/>
        <end position="350"/>
    </location>
</feature>
<evidence type="ECO:0000256" key="10">
    <source>
        <dbReference type="SAM" id="MobiDB-lite"/>
    </source>
</evidence>
<feature type="transmembrane region" description="Helical" evidence="9">
    <location>
        <begin position="138"/>
        <end position="161"/>
    </location>
</feature>
<dbReference type="InterPro" id="IPR017452">
    <property type="entry name" value="GPCR_Rhodpsn_7TM"/>
</dbReference>
<dbReference type="PROSITE" id="PS00237">
    <property type="entry name" value="G_PROTEIN_RECEP_F1_1"/>
    <property type="match status" value="1"/>
</dbReference>
<feature type="domain" description="G-protein coupled receptors family 1 profile" evidence="11">
    <location>
        <begin position="118"/>
        <end position="460"/>
    </location>
</feature>
<keyword evidence="13" id="KW-1185">Reference proteome</keyword>
<protein>
    <submittedName>
        <fullName evidence="12">Adenosine receptor A1-like protein</fullName>
    </submittedName>
</protein>
<dbReference type="InterPro" id="IPR001634">
    <property type="entry name" value="Adenosn_rcpt"/>
</dbReference>
<evidence type="ECO:0000256" key="1">
    <source>
        <dbReference type="ARBA" id="ARBA00004651"/>
    </source>
</evidence>
<dbReference type="SUPFAM" id="SSF81321">
    <property type="entry name" value="Family A G protein-coupled receptor-like"/>
    <property type="match status" value="1"/>
</dbReference>
<dbReference type="EMBL" id="BRZM01000071">
    <property type="protein sequence ID" value="GLD64777.1"/>
    <property type="molecule type" value="Genomic_DNA"/>
</dbReference>
<evidence type="ECO:0000259" key="11">
    <source>
        <dbReference type="PROSITE" id="PS50262"/>
    </source>
</evidence>
<feature type="transmembrane region" description="Helical" evidence="9">
    <location>
        <begin position="261"/>
        <end position="285"/>
    </location>
</feature>
<dbReference type="Gene3D" id="1.20.1070.10">
    <property type="entry name" value="Rhodopsin 7-helix transmembrane proteins"/>
    <property type="match status" value="1"/>
</dbReference>
<dbReference type="PRINTS" id="PR00237">
    <property type="entry name" value="GPCRRHODOPSN"/>
</dbReference>
<evidence type="ECO:0000256" key="8">
    <source>
        <dbReference type="ARBA" id="ARBA00023224"/>
    </source>
</evidence>
<dbReference type="InterPro" id="IPR000276">
    <property type="entry name" value="GPCR_Rhodpsn"/>
</dbReference>
<evidence type="ECO:0000256" key="7">
    <source>
        <dbReference type="ARBA" id="ARBA00023170"/>
    </source>
</evidence>
<keyword evidence="5 9" id="KW-0297">G-protein coupled receptor</keyword>
<dbReference type="GO" id="GO:0001609">
    <property type="term" value="F:G protein-coupled adenosine receptor activity"/>
    <property type="evidence" value="ECO:0007669"/>
    <property type="project" value="UniProtKB-UniRule"/>
</dbReference>
<reference evidence="12" key="1">
    <citation type="submission" date="2022-08" db="EMBL/GenBank/DDBJ databases">
        <title>Genome sequencing of akame (Lates japonicus).</title>
        <authorList>
            <person name="Hashiguchi Y."/>
            <person name="Takahashi H."/>
        </authorList>
    </citation>
    <scope>NUCLEOTIDE SEQUENCE</scope>
    <source>
        <strain evidence="12">Kochi</strain>
    </source>
</reference>
<dbReference type="SMART" id="SM01381">
    <property type="entry name" value="7TM_GPCR_Srsx"/>
    <property type="match status" value="1"/>
</dbReference>
<feature type="transmembrane region" description="Helical" evidence="9">
    <location>
        <begin position="173"/>
        <end position="196"/>
    </location>
</feature>
<name>A0AAD3N3S9_LATJO</name>
<feature type="transmembrane region" description="Helical" evidence="9">
    <location>
        <begin position="408"/>
        <end position="431"/>
    </location>
</feature>
<evidence type="ECO:0000256" key="5">
    <source>
        <dbReference type="ARBA" id="ARBA00023040"/>
    </source>
</evidence>
<keyword evidence="4 9" id="KW-1133">Transmembrane helix</keyword>
<accession>A0AAD3N3S9</accession>
<keyword evidence="9" id="KW-0325">Glycoprotein</keyword>
<dbReference type="PANTHER" id="PTHR24248">
    <property type="entry name" value="ADRENERGIC RECEPTOR-RELATED G-PROTEIN COUPLED RECEPTOR"/>
    <property type="match status" value="1"/>
</dbReference>
<evidence type="ECO:0000256" key="6">
    <source>
        <dbReference type="ARBA" id="ARBA00023136"/>
    </source>
</evidence>
<keyword evidence="2 9" id="KW-1003">Cell membrane</keyword>
<dbReference type="PRINTS" id="PR00424">
    <property type="entry name" value="ADENOSINER"/>
</dbReference>
<dbReference type="AlphaFoldDB" id="A0AAD3N3S9"/>
<evidence type="ECO:0000256" key="9">
    <source>
        <dbReference type="RuleBase" id="RU201114"/>
    </source>
</evidence>
<dbReference type="Proteomes" id="UP001279410">
    <property type="component" value="Unassembled WGS sequence"/>
</dbReference>
<evidence type="ECO:0000313" key="13">
    <source>
        <dbReference type="Proteomes" id="UP001279410"/>
    </source>
</evidence>
<comment type="subcellular location">
    <subcellularLocation>
        <location evidence="1 9">Cell membrane</location>
        <topology evidence="1 9">Multi-pass membrane protein</topology>
    </subcellularLocation>
</comment>
<evidence type="ECO:0000256" key="3">
    <source>
        <dbReference type="ARBA" id="ARBA00022692"/>
    </source>
</evidence>
<organism evidence="12 13">
    <name type="scientific">Lates japonicus</name>
    <name type="common">Japanese lates</name>
    <dbReference type="NCBI Taxonomy" id="270547"/>
    <lineage>
        <taxon>Eukaryota</taxon>
        <taxon>Metazoa</taxon>
        <taxon>Chordata</taxon>
        <taxon>Craniata</taxon>
        <taxon>Vertebrata</taxon>
        <taxon>Euteleostomi</taxon>
        <taxon>Actinopterygii</taxon>
        <taxon>Neopterygii</taxon>
        <taxon>Teleostei</taxon>
        <taxon>Neoteleostei</taxon>
        <taxon>Acanthomorphata</taxon>
        <taxon>Carangaria</taxon>
        <taxon>Carangaria incertae sedis</taxon>
        <taxon>Centropomidae</taxon>
        <taxon>Lates</taxon>
    </lineage>
</organism>
<feature type="transmembrane region" description="Helical" evidence="9">
    <location>
        <begin position="437"/>
        <end position="462"/>
    </location>
</feature>
<keyword evidence="7 9" id="KW-0675">Receptor</keyword>
<comment type="similarity">
    <text evidence="9">Belongs to the G-protein coupled receptor 1 family.</text>
</comment>
<keyword evidence="6 9" id="KW-0472">Membrane</keyword>
<proteinExistence type="inferred from homology"/>
<feature type="transmembrane region" description="Helical" evidence="9">
    <location>
        <begin position="20"/>
        <end position="41"/>
    </location>
</feature>
<dbReference type="GO" id="GO:0005886">
    <property type="term" value="C:plasma membrane"/>
    <property type="evidence" value="ECO:0007669"/>
    <property type="project" value="UniProtKB-SubCell"/>
</dbReference>